<gene>
    <name evidence="2" type="ORF">UFOVP127_137</name>
    <name evidence="3" type="ORF">UFOVP276_243</name>
</gene>
<reference evidence="3" key="1">
    <citation type="submission" date="2020-04" db="EMBL/GenBank/DDBJ databases">
        <authorList>
            <person name="Chiriac C."/>
            <person name="Salcher M."/>
            <person name="Ghai R."/>
            <person name="Kavagutti S V."/>
        </authorList>
    </citation>
    <scope>NUCLEOTIDE SEQUENCE</scope>
</reference>
<keyword evidence="1" id="KW-1133">Transmembrane helix</keyword>
<evidence type="ECO:0000256" key="1">
    <source>
        <dbReference type="SAM" id="Phobius"/>
    </source>
</evidence>
<dbReference type="EMBL" id="LR796294">
    <property type="protein sequence ID" value="CAB4135287.1"/>
    <property type="molecule type" value="Genomic_DNA"/>
</dbReference>
<accession>A0A6J5LQJ8</accession>
<evidence type="ECO:0000313" key="2">
    <source>
        <dbReference type="EMBL" id="CAB4131527.1"/>
    </source>
</evidence>
<name>A0A6J5LQJ8_9CAUD</name>
<sequence>MFGFRSEGPSPICPTDKPYWRFLNHFSMIVLPIPALAIALIAGNNRGLFSSRYSYTCIYTTLTPSAGRDIERYLVKRKGSIAAPQSKNYLRRNNIWNDVWPDSNRSIFRSFPVWLYHLFSYQGALTLLPRSPILLVFFVRHCV</sequence>
<evidence type="ECO:0000313" key="3">
    <source>
        <dbReference type="EMBL" id="CAB4135287.1"/>
    </source>
</evidence>
<feature type="transmembrane region" description="Helical" evidence="1">
    <location>
        <begin position="20"/>
        <end position="42"/>
    </location>
</feature>
<dbReference type="EMBL" id="LR796249">
    <property type="protein sequence ID" value="CAB4131527.1"/>
    <property type="molecule type" value="Genomic_DNA"/>
</dbReference>
<proteinExistence type="predicted"/>
<keyword evidence="1" id="KW-0472">Membrane</keyword>
<keyword evidence="1" id="KW-0812">Transmembrane</keyword>
<organism evidence="3">
    <name type="scientific">uncultured Caudovirales phage</name>
    <dbReference type="NCBI Taxonomy" id="2100421"/>
    <lineage>
        <taxon>Viruses</taxon>
        <taxon>Duplodnaviria</taxon>
        <taxon>Heunggongvirae</taxon>
        <taxon>Uroviricota</taxon>
        <taxon>Caudoviricetes</taxon>
        <taxon>Peduoviridae</taxon>
        <taxon>Maltschvirus</taxon>
        <taxon>Maltschvirus maltsch</taxon>
    </lineage>
</organism>
<protein>
    <submittedName>
        <fullName evidence="3">Uncharacterized protein</fullName>
    </submittedName>
</protein>